<dbReference type="Proteomes" id="UP000192756">
    <property type="component" value="Unassembled WGS sequence"/>
</dbReference>
<accession>A0A1W2B1L6</accession>
<evidence type="ECO:0000313" key="1">
    <source>
        <dbReference type="EMBL" id="SMC66308.1"/>
    </source>
</evidence>
<dbReference type="STRING" id="151894.SAMN04488524_1814"/>
<evidence type="ECO:0008006" key="3">
    <source>
        <dbReference type="Google" id="ProtNLM"/>
    </source>
</evidence>
<gene>
    <name evidence="1" type="ORF">SAMN04488524_1814</name>
</gene>
<evidence type="ECO:0000313" key="2">
    <source>
        <dbReference type="Proteomes" id="UP000192756"/>
    </source>
</evidence>
<dbReference type="InterPro" id="IPR025396">
    <property type="entry name" value="DUF4302"/>
</dbReference>
<protein>
    <recommendedName>
        <fullName evidence="3">DUF4302 domain-containing protein</fullName>
    </recommendedName>
</protein>
<dbReference type="PROSITE" id="PS51257">
    <property type="entry name" value="PROKAR_LIPOPROTEIN"/>
    <property type="match status" value="1"/>
</dbReference>
<keyword evidence="2" id="KW-1185">Reference proteome</keyword>
<dbReference type="EMBL" id="FWXT01000001">
    <property type="protein sequence ID" value="SMC66308.1"/>
    <property type="molecule type" value="Genomic_DNA"/>
</dbReference>
<dbReference type="Pfam" id="PF14135">
    <property type="entry name" value="DUF4302"/>
    <property type="match status" value="1"/>
</dbReference>
<proteinExistence type="predicted"/>
<dbReference type="AlphaFoldDB" id="A0A1W2B1L6"/>
<sequence>MNSYMKRFLTYAILIATMFVSGCKKNNDPVFEDPDTRLSAELAKDQALLLSAADGWLATIYPKGGKGFSFYLKFTAEGKVNMLSDFNTASAATLKESTYRLKALQRPTLIFDTYSYIHLPADPDATISGGSASTATGLASDFEFAFTEVVGDTVKFEGTFNKNAMKMVKLSNAAAQSILGGGIKTIIDDATVAVTGKILYVMLDNKQVPVSLSIPGKSTSIGGQSSSAYAFVLDGLELKTPLKYGSYTFTKVYWEPTDKYFYLLNGTTRIRIEISPAPLPLETTPALHTVLGTRWTSMRIDVANLSDLSADFKAKYNTANASLGTLGNAGRYIEYITLLFNPNGTVTFQIRYRNPSSPTSFFNADFIYNMALDANTGIARFTLAATPTGNASTIRTYVTALTDYFSGSNFKIAYIAAGAPAGATVGGFLNQTNTASFFYGVLLQ</sequence>
<name>A0A1W2B1L6_9SPHI</name>
<reference evidence="2" key="1">
    <citation type="submission" date="2017-04" db="EMBL/GenBank/DDBJ databases">
        <authorList>
            <person name="Varghese N."/>
            <person name="Submissions S."/>
        </authorList>
    </citation>
    <scope>NUCLEOTIDE SEQUENCE [LARGE SCALE GENOMIC DNA]</scope>
    <source>
        <strain evidence="2">DSM 12126</strain>
    </source>
</reference>
<organism evidence="1 2">
    <name type="scientific">Pedobacter africanus</name>
    <dbReference type="NCBI Taxonomy" id="151894"/>
    <lineage>
        <taxon>Bacteria</taxon>
        <taxon>Pseudomonadati</taxon>
        <taxon>Bacteroidota</taxon>
        <taxon>Sphingobacteriia</taxon>
        <taxon>Sphingobacteriales</taxon>
        <taxon>Sphingobacteriaceae</taxon>
        <taxon>Pedobacter</taxon>
    </lineage>
</organism>